<protein>
    <recommendedName>
        <fullName evidence="9">Protein kinase domain-containing protein</fullName>
    </recommendedName>
</protein>
<evidence type="ECO:0000313" key="10">
    <source>
        <dbReference type="EMBL" id="KAJ1158110.1"/>
    </source>
</evidence>
<evidence type="ECO:0000256" key="6">
    <source>
        <dbReference type="ARBA" id="ARBA00037982"/>
    </source>
</evidence>
<evidence type="ECO:0000256" key="4">
    <source>
        <dbReference type="ARBA" id="ARBA00022777"/>
    </source>
</evidence>
<dbReference type="Gene3D" id="3.30.200.20">
    <property type="entry name" value="Phosphorylase Kinase, domain 1"/>
    <property type="match status" value="1"/>
</dbReference>
<dbReference type="PROSITE" id="PS00108">
    <property type="entry name" value="PROTEIN_KINASE_ST"/>
    <property type="match status" value="1"/>
</dbReference>
<dbReference type="PROSITE" id="PS00107">
    <property type="entry name" value="PROTEIN_KINASE_ATP"/>
    <property type="match status" value="1"/>
</dbReference>
<dbReference type="Pfam" id="PF07714">
    <property type="entry name" value="PK_Tyr_Ser-Thr"/>
    <property type="match status" value="1"/>
</dbReference>
<dbReference type="InterPro" id="IPR008271">
    <property type="entry name" value="Ser/Thr_kinase_AS"/>
</dbReference>
<keyword evidence="2" id="KW-0808">Transferase</keyword>
<dbReference type="PANTHER" id="PTHR11042:SF169">
    <property type="entry name" value="PROTEIN KINASE DOMAIN-CONTAINING PROTEIN"/>
    <property type="match status" value="1"/>
</dbReference>
<keyword evidence="4" id="KW-0418">Kinase</keyword>
<sequence>MAGPESRYRLLREVGRGSYGVVFEARASSTGAQVAVKRMPCAAPESAELALHEFRALCSVRGQHRNVVRLEEAVLQRTEPNRPAAPGDFHPLAAREERRKQEPHHLELVESCLKGRPSCPEPGWTCAVWFVMEYCDGGSMNDYLLGRGGPDPRLNRAFMGQLGSAAAFLHRNQIVHRDLKPDNVLVSCGLRGPELKVADFGLSKVCQGIINVNRLCFSSACGSDFFMAPEVWVGRYSAKADIFALGIIFWAMIERITFRDADSQKELLGIYVCRGQNIVPIGEALLENPKMELNIPLKNKKFVPEDVIDLIRDMLAYNPKERLDAFELEIRINQVTYGGEGD</sequence>
<evidence type="ECO:0000256" key="2">
    <source>
        <dbReference type="ARBA" id="ARBA00022679"/>
    </source>
</evidence>
<dbReference type="InterPro" id="IPR017441">
    <property type="entry name" value="Protein_kinase_ATP_BS"/>
</dbReference>
<dbReference type="GO" id="GO:0110031">
    <property type="term" value="P:negative regulation of G2/MI transition of meiotic cell cycle"/>
    <property type="evidence" value="ECO:0007669"/>
    <property type="project" value="TreeGrafter"/>
</dbReference>
<keyword evidence="1 8" id="KW-0723">Serine/threonine-protein kinase</keyword>
<keyword evidence="3 7" id="KW-0547">Nucleotide-binding</keyword>
<dbReference type="GO" id="GO:0005634">
    <property type="term" value="C:nucleus"/>
    <property type="evidence" value="ECO:0007669"/>
    <property type="project" value="TreeGrafter"/>
</dbReference>
<evidence type="ECO:0000256" key="3">
    <source>
        <dbReference type="ARBA" id="ARBA00022741"/>
    </source>
</evidence>
<evidence type="ECO:0000313" key="11">
    <source>
        <dbReference type="Proteomes" id="UP001066276"/>
    </source>
</evidence>
<dbReference type="AlphaFoldDB" id="A0AAV7S2Y2"/>
<comment type="similarity">
    <text evidence="6">Belongs to the protein kinase superfamily. Ser/Thr protein kinase family. GCN2 subfamily.</text>
</comment>
<evidence type="ECO:0000256" key="1">
    <source>
        <dbReference type="ARBA" id="ARBA00022527"/>
    </source>
</evidence>
<dbReference type="InterPro" id="IPR001245">
    <property type="entry name" value="Ser-Thr/Tyr_kinase_cat_dom"/>
</dbReference>
<dbReference type="SUPFAM" id="SSF56112">
    <property type="entry name" value="Protein kinase-like (PK-like)"/>
    <property type="match status" value="1"/>
</dbReference>
<dbReference type="InterPro" id="IPR000719">
    <property type="entry name" value="Prot_kinase_dom"/>
</dbReference>
<evidence type="ECO:0000259" key="9">
    <source>
        <dbReference type="PROSITE" id="PS50011"/>
    </source>
</evidence>
<dbReference type="GO" id="GO:0005737">
    <property type="term" value="C:cytoplasm"/>
    <property type="evidence" value="ECO:0007669"/>
    <property type="project" value="TreeGrafter"/>
</dbReference>
<evidence type="ECO:0000256" key="5">
    <source>
        <dbReference type="ARBA" id="ARBA00022840"/>
    </source>
</evidence>
<keyword evidence="5 7" id="KW-0067">ATP-binding</keyword>
<keyword evidence="11" id="KW-1185">Reference proteome</keyword>
<dbReference type="SMART" id="SM00220">
    <property type="entry name" value="S_TKc"/>
    <property type="match status" value="1"/>
</dbReference>
<evidence type="ECO:0000256" key="7">
    <source>
        <dbReference type="PROSITE-ProRule" id="PRU10141"/>
    </source>
</evidence>
<name>A0AAV7S2Y2_PLEWA</name>
<dbReference type="GO" id="GO:0004674">
    <property type="term" value="F:protein serine/threonine kinase activity"/>
    <property type="evidence" value="ECO:0007669"/>
    <property type="project" value="UniProtKB-KW"/>
</dbReference>
<dbReference type="GO" id="GO:0005524">
    <property type="term" value="F:ATP binding"/>
    <property type="evidence" value="ECO:0007669"/>
    <property type="project" value="UniProtKB-UniRule"/>
</dbReference>
<dbReference type="EMBL" id="JANPWB010000009">
    <property type="protein sequence ID" value="KAJ1158110.1"/>
    <property type="molecule type" value="Genomic_DNA"/>
</dbReference>
<feature type="domain" description="Protein kinase" evidence="9">
    <location>
        <begin position="8"/>
        <end position="337"/>
    </location>
</feature>
<dbReference type="InterPro" id="IPR050339">
    <property type="entry name" value="CC_SR_Kinase"/>
</dbReference>
<comment type="caution">
    <text evidence="10">The sequence shown here is derived from an EMBL/GenBank/DDBJ whole genome shotgun (WGS) entry which is preliminary data.</text>
</comment>
<evidence type="ECO:0000256" key="8">
    <source>
        <dbReference type="RuleBase" id="RU000304"/>
    </source>
</evidence>
<proteinExistence type="inferred from homology"/>
<feature type="binding site" evidence="7">
    <location>
        <position position="37"/>
    </location>
    <ligand>
        <name>ATP</name>
        <dbReference type="ChEBI" id="CHEBI:30616"/>
    </ligand>
</feature>
<accession>A0AAV7S2Y2</accession>
<dbReference type="Gene3D" id="1.10.510.10">
    <property type="entry name" value="Transferase(Phosphotransferase) domain 1"/>
    <property type="match status" value="1"/>
</dbReference>
<dbReference type="Pfam" id="PF00069">
    <property type="entry name" value="Pkinase"/>
    <property type="match status" value="1"/>
</dbReference>
<dbReference type="PANTHER" id="PTHR11042">
    <property type="entry name" value="EUKARYOTIC TRANSLATION INITIATION FACTOR 2-ALPHA KINASE EIF2-ALPHA KINASE -RELATED"/>
    <property type="match status" value="1"/>
</dbReference>
<dbReference type="InterPro" id="IPR011009">
    <property type="entry name" value="Kinase-like_dom_sf"/>
</dbReference>
<gene>
    <name evidence="10" type="ORF">NDU88_010804</name>
</gene>
<reference evidence="10" key="1">
    <citation type="journal article" date="2022" name="bioRxiv">
        <title>Sequencing and chromosome-scale assembly of the giantPleurodeles waltlgenome.</title>
        <authorList>
            <person name="Brown T."/>
            <person name="Elewa A."/>
            <person name="Iarovenko S."/>
            <person name="Subramanian E."/>
            <person name="Araus A.J."/>
            <person name="Petzold A."/>
            <person name="Susuki M."/>
            <person name="Suzuki K.-i.T."/>
            <person name="Hayashi T."/>
            <person name="Toyoda A."/>
            <person name="Oliveira C."/>
            <person name="Osipova E."/>
            <person name="Leigh N.D."/>
            <person name="Simon A."/>
            <person name="Yun M.H."/>
        </authorList>
    </citation>
    <scope>NUCLEOTIDE SEQUENCE</scope>
    <source>
        <strain evidence="10">20211129_DDA</strain>
        <tissue evidence="10">Liver</tissue>
    </source>
</reference>
<organism evidence="10 11">
    <name type="scientific">Pleurodeles waltl</name>
    <name type="common">Iberian ribbed newt</name>
    <dbReference type="NCBI Taxonomy" id="8319"/>
    <lineage>
        <taxon>Eukaryota</taxon>
        <taxon>Metazoa</taxon>
        <taxon>Chordata</taxon>
        <taxon>Craniata</taxon>
        <taxon>Vertebrata</taxon>
        <taxon>Euteleostomi</taxon>
        <taxon>Amphibia</taxon>
        <taxon>Batrachia</taxon>
        <taxon>Caudata</taxon>
        <taxon>Salamandroidea</taxon>
        <taxon>Salamandridae</taxon>
        <taxon>Pleurodelinae</taxon>
        <taxon>Pleurodeles</taxon>
    </lineage>
</organism>
<dbReference type="PROSITE" id="PS50011">
    <property type="entry name" value="PROTEIN_KINASE_DOM"/>
    <property type="match status" value="1"/>
</dbReference>
<dbReference type="Proteomes" id="UP001066276">
    <property type="component" value="Chromosome 5"/>
</dbReference>